<name>A0A8J3CUH9_9PROT</name>
<evidence type="ECO:0000256" key="2">
    <source>
        <dbReference type="ARBA" id="ARBA00022737"/>
    </source>
</evidence>
<dbReference type="PANTHER" id="PTHR13891">
    <property type="entry name" value="CYTOCHROME C OXIDASE ASSEMBLY FACTOR 7"/>
    <property type="match status" value="1"/>
</dbReference>
<comment type="similarity">
    <text evidence="1">Belongs to the hcp beta-lactamase family.</text>
</comment>
<dbReference type="PANTHER" id="PTHR13891:SF1">
    <property type="entry name" value="CYTOCHROME C OXIDASE ASSEMBLY FACTOR 7"/>
    <property type="match status" value="1"/>
</dbReference>
<feature type="signal peptide" evidence="4">
    <location>
        <begin position="1"/>
        <end position="24"/>
    </location>
</feature>
<keyword evidence="3" id="KW-0175">Coiled coil</keyword>
<keyword evidence="4" id="KW-0732">Signal</keyword>
<organism evidence="5 6">
    <name type="scientific">Algimonas arctica</name>
    <dbReference type="NCBI Taxonomy" id="1479486"/>
    <lineage>
        <taxon>Bacteria</taxon>
        <taxon>Pseudomonadati</taxon>
        <taxon>Pseudomonadota</taxon>
        <taxon>Alphaproteobacteria</taxon>
        <taxon>Maricaulales</taxon>
        <taxon>Robiginitomaculaceae</taxon>
        <taxon>Algimonas</taxon>
    </lineage>
</organism>
<evidence type="ECO:0000256" key="3">
    <source>
        <dbReference type="SAM" id="Coils"/>
    </source>
</evidence>
<keyword evidence="6" id="KW-1185">Reference proteome</keyword>
<feature type="chain" id="PRO_5039907944" description="Beta-lactamase" evidence="4">
    <location>
        <begin position="25"/>
        <end position="645"/>
    </location>
</feature>
<dbReference type="Proteomes" id="UP000634004">
    <property type="component" value="Unassembled WGS sequence"/>
</dbReference>
<accession>A0A8J3CUH9</accession>
<evidence type="ECO:0000313" key="5">
    <source>
        <dbReference type="EMBL" id="GHB05635.1"/>
    </source>
</evidence>
<evidence type="ECO:0008006" key="7">
    <source>
        <dbReference type="Google" id="ProtNLM"/>
    </source>
</evidence>
<sequence>MNRSWSVLTFSFLLFLCCGGLASAQSLDTNKAKAYYFQAEKALGQSNYETALTAITQTELLLEGENPKTAAMKVKIYFGQGDYIKAKAALDNFYTYDSGDALTREMSDYLIKIDDKVNEQIRAKLKADKDAREAKERAEQAAVKAEQDKQVKILADDRANHNDLERKCLSGSGPSCLQLAVRYDFGKYPTTSVDSQKAASFYVKSCYPSQSGKPGYYSGCGFLASLYDSKKIAPNLRFVAPIYENDLKDIKSPDGKHEALILYKMGCGSPSLSDHRWACHKLADYHRNGLHYEANIILAPSHKLARAAYKKSCAAGYERACEASGNLPLDQGEQLVLREAECSKGDFEKCQLVGYSYLSSGILVHSVSDDGLAASISGGGTGEKISVDTEKAEKYLSKACEGNQFKSCFALGNLLSKKDESIATVISAYDAHKKACIGSKNFNVCDAQEALQSKVDAHFSGYQAQCQADDAQSCEKLGDAYDIGVGVDIDHTRAAGYFLKGCNLGRARSCNIYGVLLRTGQGLPKDHKEAVTYYMRACKSGYPRACSNVGEMYAAKDSEAGVDLETSIEYYQRGCVIYHKRSCLGLYEYINTSVALDQYKKHLTSLRVLKFACDWVDSKICPLWNDSVNPKVKKRVLKKELPVFN</sequence>
<dbReference type="InterPro" id="IPR011990">
    <property type="entry name" value="TPR-like_helical_dom_sf"/>
</dbReference>
<dbReference type="InterPro" id="IPR006597">
    <property type="entry name" value="Sel1-like"/>
</dbReference>
<dbReference type="EMBL" id="BMZH01000029">
    <property type="protein sequence ID" value="GHB05635.1"/>
    <property type="molecule type" value="Genomic_DNA"/>
</dbReference>
<proteinExistence type="inferred from homology"/>
<evidence type="ECO:0000313" key="6">
    <source>
        <dbReference type="Proteomes" id="UP000634004"/>
    </source>
</evidence>
<gene>
    <name evidence="5" type="ORF">GCM10009069_30070</name>
</gene>
<evidence type="ECO:0000256" key="1">
    <source>
        <dbReference type="ARBA" id="ARBA00008486"/>
    </source>
</evidence>
<evidence type="ECO:0000256" key="4">
    <source>
        <dbReference type="SAM" id="SignalP"/>
    </source>
</evidence>
<reference evidence="5" key="1">
    <citation type="journal article" date="2014" name="Int. J. Syst. Evol. Microbiol.">
        <title>Complete genome sequence of Corynebacterium casei LMG S-19264T (=DSM 44701T), isolated from a smear-ripened cheese.</title>
        <authorList>
            <consortium name="US DOE Joint Genome Institute (JGI-PGF)"/>
            <person name="Walter F."/>
            <person name="Albersmeier A."/>
            <person name="Kalinowski J."/>
            <person name="Ruckert C."/>
        </authorList>
    </citation>
    <scope>NUCLEOTIDE SEQUENCE</scope>
    <source>
        <strain evidence="5">KCTC 32513</strain>
    </source>
</reference>
<keyword evidence="2" id="KW-0677">Repeat</keyword>
<dbReference type="InterPro" id="IPR040239">
    <property type="entry name" value="HcpB-like"/>
</dbReference>
<reference evidence="5" key="2">
    <citation type="submission" date="2020-09" db="EMBL/GenBank/DDBJ databases">
        <authorList>
            <person name="Sun Q."/>
            <person name="Kim S."/>
        </authorList>
    </citation>
    <scope>NUCLEOTIDE SEQUENCE</scope>
    <source>
        <strain evidence="5">KCTC 32513</strain>
    </source>
</reference>
<feature type="coiled-coil region" evidence="3">
    <location>
        <begin position="118"/>
        <end position="151"/>
    </location>
</feature>
<protein>
    <recommendedName>
        <fullName evidence="7">Beta-lactamase</fullName>
    </recommendedName>
</protein>
<comment type="caution">
    <text evidence="5">The sequence shown here is derived from an EMBL/GenBank/DDBJ whole genome shotgun (WGS) entry which is preliminary data.</text>
</comment>
<dbReference type="SMART" id="SM00671">
    <property type="entry name" value="SEL1"/>
    <property type="match status" value="5"/>
</dbReference>
<dbReference type="Gene3D" id="1.25.40.10">
    <property type="entry name" value="Tetratricopeptide repeat domain"/>
    <property type="match status" value="2"/>
</dbReference>
<dbReference type="AlphaFoldDB" id="A0A8J3CUH9"/>
<dbReference type="SUPFAM" id="SSF81901">
    <property type="entry name" value="HCP-like"/>
    <property type="match status" value="1"/>
</dbReference>
<dbReference type="RefSeq" id="WP_189499711.1">
    <property type="nucleotide sequence ID" value="NZ_BMZH01000029.1"/>
</dbReference>
<dbReference type="Pfam" id="PF08238">
    <property type="entry name" value="Sel1"/>
    <property type="match status" value="6"/>
</dbReference>